<feature type="region of interest" description="Disordered" evidence="1">
    <location>
        <begin position="1"/>
        <end position="40"/>
    </location>
</feature>
<dbReference type="AlphaFoldDB" id="A0A2T8IAR9"/>
<sequence>MNMRSPSRRSEPAAGAVGADFRRGAGRRGRGGAPPGPGSRPAQLSIWMRWIGFAFLVVLPLRHCARCHVRAGCLQ</sequence>
<evidence type="ECO:0000313" key="2">
    <source>
        <dbReference type="EMBL" id="PVH34765.1"/>
    </source>
</evidence>
<dbReference type="Gramene" id="PVH34765">
    <property type="protein sequence ID" value="PVH34765"/>
    <property type="gene ID" value="PAHAL_7G025000"/>
</dbReference>
<dbReference type="Proteomes" id="UP000243499">
    <property type="component" value="Chromosome 7"/>
</dbReference>
<organism evidence="2">
    <name type="scientific">Panicum hallii</name>
    <dbReference type="NCBI Taxonomy" id="206008"/>
    <lineage>
        <taxon>Eukaryota</taxon>
        <taxon>Viridiplantae</taxon>
        <taxon>Streptophyta</taxon>
        <taxon>Embryophyta</taxon>
        <taxon>Tracheophyta</taxon>
        <taxon>Spermatophyta</taxon>
        <taxon>Magnoliopsida</taxon>
        <taxon>Liliopsida</taxon>
        <taxon>Poales</taxon>
        <taxon>Poaceae</taxon>
        <taxon>PACMAD clade</taxon>
        <taxon>Panicoideae</taxon>
        <taxon>Panicodae</taxon>
        <taxon>Paniceae</taxon>
        <taxon>Panicinae</taxon>
        <taxon>Panicum</taxon>
        <taxon>Panicum sect. Panicum</taxon>
    </lineage>
</organism>
<accession>A0A2T8IAR9</accession>
<proteinExistence type="predicted"/>
<reference evidence="2" key="1">
    <citation type="submission" date="2018-04" db="EMBL/GenBank/DDBJ databases">
        <title>WGS assembly of Panicum hallii.</title>
        <authorList>
            <person name="Lovell J."/>
            <person name="Jenkins J."/>
            <person name="Lowry D."/>
            <person name="Mamidi S."/>
            <person name="Sreedasyam A."/>
            <person name="Weng X."/>
            <person name="Barry K."/>
            <person name="Bonette J."/>
            <person name="Campitelli B."/>
            <person name="Daum C."/>
            <person name="Gordon S."/>
            <person name="Gould B."/>
            <person name="Lipzen A."/>
            <person name="Macqueen A."/>
            <person name="Palacio-Mejia J."/>
            <person name="Plott C."/>
            <person name="Shakirov E."/>
            <person name="Shu S."/>
            <person name="Yoshinaga Y."/>
            <person name="Zane M."/>
            <person name="Rokhsar D."/>
            <person name="Grimwood J."/>
            <person name="Schmutz J."/>
            <person name="Juenger T."/>
        </authorList>
    </citation>
    <scope>NUCLEOTIDE SEQUENCE [LARGE SCALE GENOMIC DNA]</scope>
    <source>
        <strain evidence="2">FIL2</strain>
    </source>
</reference>
<gene>
    <name evidence="2" type="ORF">PAHAL_7G025000</name>
</gene>
<name>A0A2T8IAR9_9POAL</name>
<evidence type="ECO:0000256" key="1">
    <source>
        <dbReference type="SAM" id="MobiDB-lite"/>
    </source>
</evidence>
<protein>
    <submittedName>
        <fullName evidence="2">Uncharacterized protein</fullName>
    </submittedName>
</protein>
<dbReference type="EMBL" id="CM008052">
    <property type="protein sequence ID" value="PVH34765.1"/>
    <property type="molecule type" value="Genomic_DNA"/>
</dbReference>